<dbReference type="CDD" id="cd02440">
    <property type="entry name" value="AdoMet_MTases"/>
    <property type="match status" value="1"/>
</dbReference>
<dbReference type="Pfam" id="PF13489">
    <property type="entry name" value="Methyltransf_23"/>
    <property type="match status" value="1"/>
</dbReference>
<name>A0A1I4UM97_9PROT</name>
<sequence length="219" mass="24999">MQILDKIARLACANSLKTDISDNRITFLLDYQNHQSISFYSDISFVIQKLYPGNNFLEILDVGSRTGAGANFLGQIFSTNSYSRIKSEVTALDISEEFLEYSNSFNRYIKKYIVDDIANVKDIYDLVVCSHTIEHVPNPDEFIKNLCKLSRRHVIIACPFMEGKAIIHKDASGLIEGHVNSIDYDFVDKYKPVYFDIYRSLVWHQSLACIFVIDVSTIG</sequence>
<dbReference type="SUPFAM" id="SSF53335">
    <property type="entry name" value="S-adenosyl-L-methionine-dependent methyltransferases"/>
    <property type="match status" value="1"/>
</dbReference>
<organism evidence="1 2">
    <name type="scientific">Nitrosomonas nitrosa</name>
    <dbReference type="NCBI Taxonomy" id="52442"/>
    <lineage>
        <taxon>Bacteria</taxon>
        <taxon>Pseudomonadati</taxon>
        <taxon>Pseudomonadota</taxon>
        <taxon>Betaproteobacteria</taxon>
        <taxon>Nitrosomonadales</taxon>
        <taxon>Nitrosomonadaceae</taxon>
        <taxon>Nitrosomonas</taxon>
    </lineage>
</organism>
<keyword evidence="1" id="KW-0808">Transferase</keyword>
<keyword evidence="1" id="KW-0489">Methyltransferase</keyword>
<dbReference type="RefSeq" id="WP_090672496.1">
    <property type="nucleotide sequence ID" value="NZ_FOUF01000048.1"/>
</dbReference>
<dbReference type="AlphaFoldDB" id="A0A1I4UM97"/>
<dbReference type="InterPro" id="IPR029063">
    <property type="entry name" value="SAM-dependent_MTases_sf"/>
</dbReference>
<reference evidence="1 2" key="1">
    <citation type="submission" date="2016-10" db="EMBL/GenBank/DDBJ databases">
        <authorList>
            <person name="de Groot N.N."/>
        </authorList>
    </citation>
    <scope>NUCLEOTIDE SEQUENCE [LARGE SCALE GENOMIC DNA]</scope>
    <source>
        <strain evidence="1 2">Nm146</strain>
    </source>
</reference>
<keyword evidence="2" id="KW-1185">Reference proteome</keyword>
<gene>
    <name evidence="1" type="ORF">SAMN05421880_1487</name>
</gene>
<accession>A0A1I4UM97</accession>
<proteinExistence type="predicted"/>
<dbReference type="GO" id="GO:0032259">
    <property type="term" value="P:methylation"/>
    <property type="evidence" value="ECO:0007669"/>
    <property type="project" value="UniProtKB-KW"/>
</dbReference>
<protein>
    <submittedName>
        <fullName evidence="1">Methyltransferase domain-containing protein</fullName>
    </submittedName>
</protein>
<evidence type="ECO:0000313" key="2">
    <source>
        <dbReference type="Proteomes" id="UP000199561"/>
    </source>
</evidence>
<dbReference type="Gene3D" id="3.40.50.150">
    <property type="entry name" value="Vaccinia Virus protein VP39"/>
    <property type="match status" value="1"/>
</dbReference>
<dbReference type="Proteomes" id="UP000199561">
    <property type="component" value="Unassembled WGS sequence"/>
</dbReference>
<evidence type="ECO:0000313" key="1">
    <source>
        <dbReference type="EMBL" id="SFM89870.1"/>
    </source>
</evidence>
<dbReference type="EMBL" id="FOUF01000048">
    <property type="protein sequence ID" value="SFM89870.1"/>
    <property type="molecule type" value="Genomic_DNA"/>
</dbReference>
<dbReference type="STRING" id="52442.SAMN05421880_1487"/>
<dbReference type="GO" id="GO:0008168">
    <property type="term" value="F:methyltransferase activity"/>
    <property type="evidence" value="ECO:0007669"/>
    <property type="project" value="UniProtKB-KW"/>
</dbReference>